<dbReference type="Pfam" id="PF13458">
    <property type="entry name" value="Peripla_BP_6"/>
    <property type="match status" value="1"/>
</dbReference>
<dbReference type="eggNOG" id="COG0683">
    <property type="taxonomic scope" value="Bacteria"/>
</dbReference>
<sequence>MKKQTAIGIGAVMLSMLAITACGGNPDGAKPVTGSAEGSASGKEIKIGMMSALSGNEAKMGQDMKQAAELAAEEINAAGGINGSKIKLVAQDDACDPQTATAAANKLVSEGVTAVVGSYCSGAAIPATGVFHQNGIPTVITAANSQKIADQKFPEIFMINGTGLHQAQMATEYMVKQKQAKKVAIIHDNSAFAKDLAEVTKKQVESAGSKVVVFDAVNPDETDFSSLVSKLKQAQPDATYWTAYYKGGGLFIKQFKQQGVSGIIGVGDGANDKMLIDIAGKDAAEGTFITNSPTAEFLPDAKKFIDGYKKKYSQEPGPYSALQYDGIKVLADAITRAGSADKKAITEALAKSDLKTLTGQVSFGPQGTLKKSNFVVLQVKGGTFAPSK</sequence>
<protein>
    <submittedName>
        <fullName evidence="7">ABC transporter substrate-binding protein</fullName>
    </submittedName>
</protein>
<evidence type="ECO:0000313" key="7">
    <source>
        <dbReference type="EMBL" id="KEQ27078.1"/>
    </source>
</evidence>
<gene>
    <name evidence="7" type="ORF">ET33_24650</name>
</gene>
<dbReference type="InterPro" id="IPR028081">
    <property type="entry name" value="Leu-bd"/>
</dbReference>
<evidence type="ECO:0000256" key="4">
    <source>
        <dbReference type="ARBA" id="ARBA00022970"/>
    </source>
</evidence>
<evidence type="ECO:0000256" key="3">
    <source>
        <dbReference type="ARBA" id="ARBA00022729"/>
    </source>
</evidence>
<feature type="domain" description="Leucine-binding protein" evidence="6">
    <location>
        <begin position="44"/>
        <end position="382"/>
    </location>
</feature>
<dbReference type="InterPro" id="IPR000709">
    <property type="entry name" value="Leu_Ile_Val-bd"/>
</dbReference>
<dbReference type="AlphaFoldDB" id="A0A081P8Q5"/>
<dbReference type="RefSeq" id="WP_036676918.1">
    <property type="nucleotide sequence ID" value="NZ_FYEP01000007.1"/>
</dbReference>
<evidence type="ECO:0000256" key="2">
    <source>
        <dbReference type="ARBA" id="ARBA00022448"/>
    </source>
</evidence>
<dbReference type="EMBL" id="JNVM01000004">
    <property type="protein sequence ID" value="KEQ27078.1"/>
    <property type="molecule type" value="Genomic_DNA"/>
</dbReference>
<dbReference type="InterPro" id="IPR028082">
    <property type="entry name" value="Peripla_BP_I"/>
</dbReference>
<comment type="similarity">
    <text evidence="1">Belongs to the leucine-binding protein family.</text>
</comment>
<feature type="chain" id="PRO_5039351683" evidence="5">
    <location>
        <begin position="24"/>
        <end position="388"/>
    </location>
</feature>
<dbReference type="OrthoDB" id="9783240at2"/>
<dbReference type="PRINTS" id="PR00337">
    <property type="entry name" value="LEUILEVALBP"/>
</dbReference>
<evidence type="ECO:0000256" key="1">
    <source>
        <dbReference type="ARBA" id="ARBA00010062"/>
    </source>
</evidence>
<dbReference type="Gene3D" id="3.40.50.2300">
    <property type="match status" value="2"/>
</dbReference>
<organism evidence="7 8">
    <name type="scientific">Paenibacillus tyrfis</name>
    <dbReference type="NCBI Taxonomy" id="1501230"/>
    <lineage>
        <taxon>Bacteria</taxon>
        <taxon>Bacillati</taxon>
        <taxon>Bacillota</taxon>
        <taxon>Bacilli</taxon>
        <taxon>Bacillales</taxon>
        <taxon>Paenibacillaceae</taxon>
        <taxon>Paenibacillus</taxon>
    </lineage>
</organism>
<keyword evidence="4" id="KW-0029">Amino-acid transport</keyword>
<keyword evidence="3 5" id="KW-0732">Signal</keyword>
<name>A0A081P8Q5_9BACL</name>
<accession>A0A081P8Q5</accession>
<feature type="signal peptide" evidence="5">
    <location>
        <begin position="1"/>
        <end position="23"/>
    </location>
</feature>
<dbReference type="SUPFAM" id="SSF53822">
    <property type="entry name" value="Periplasmic binding protein-like I"/>
    <property type="match status" value="1"/>
</dbReference>
<reference evidence="7 8" key="1">
    <citation type="submission" date="2014-06" db="EMBL/GenBank/DDBJ databases">
        <title>Draft genome sequence of Paenibacillus sp. MSt1.</title>
        <authorList>
            <person name="Aw Y.K."/>
            <person name="Ong K.S."/>
            <person name="Gan H.M."/>
            <person name="Lee S.M."/>
        </authorList>
    </citation>
    <scope>NUCLEOTIDE SEQUENCE [LARGE SCALE GENOMIC DNA]</scope>
    <source>
        <strain evidence="7 8">MSt1</strain>
    </source>
</reference>
<evidence type="ECO:0000259" key="6">
    <source>
        <dbReference type="Pfam" id="PF13458"/>
    </source>
</evidence>
<dbReference type="PANTHER" id="PTHR47151">
    <property type="entry name" value="LEU/ILE/VAL-BINDING ABC TRANSPORTER SUBUNIT"/>
    <property type="match status" value="1"/>
</dbReference>
<comment type="caution">
    <text evidence="7">The sequence shown here is derived from an EMBL/GenBank/DDBJ whole genome shotgun (WGS) entry which is preliminary data.</text>
</comment>
<evidence type="ECO:0000313" key="8">
    <source>
        <dbReference type="Proteomes" id="UP000028123"/>
    </source>
</evidence>
<keyword evidence="2" id="KW-0813">Transport</keyword>
<dbReference type="GO" id="GO:0006865">
    <property type="term" value="P:amino acid transport"/>
    <property type="evidence" value="ECO:0007669"/>
    <property type="project" value="UniProtKB-KW"/>
</dbReference>
<dbReference type="CDD" id="cd06342">
    <property type="entry name" value="PBP1_ABC_LIVBP-like"/>
    <property type="match status" value="1"/>
</dbReference>
<evidence type="ECO:0000256" key="5">
    <source>
        <dbReference type="SAM" id="SignalP"/>
    </source>
</evidence>
<dbReference type="PROSITE" id="PS51257">
    <property type="entry name" value="PROKAR_LIPOPROTEIN"/>
    <property type="match status" value="1"/>
</dbReference>
<dbReference type="PANTHER" id="PTHR47151:SF2">
    <property type="entry name" value="AMINO ACID BINDING PROTEIN"/>
    <property type="match status" value="1"/>
</dbReference>
<proteinExistence type="inferred from homology"/>
<keyword evidence="8" id="KW-1185">Reference proteome</keyword>
<dbReference type="Proteomes" id="UP000028123">
    <property type="component" value="Unassembled WGS sequence"/>
</dbReference>